<dbReference type="STRING" id="1137280.D777_02439"/>
<accession>A0A072MZS5</accession>
<dbReference type="InterPro" id="IPR003808">
    <property type="entry name" value="Fe-S_metab-assoc_dom"/>
</dbReference>
<dbReference type="PANTHER" id="PTHR43597:SF5">
    <property type="entry name" value="SUFE-LIKE PROTEIN 2, CHLOROPLASTIC"/>
    <property type="match status" value="1"/>
</dbReference>
<dbReference type="Pfam" id="PF02657">
    <property type="entry name" value="SufE"/>
    <property type="match status" value="1"/>
</dbReference>
<dbReference type="OrthoDB" id="9799320at2"/>
<reference evidence="3 4" key="1">
    <citation type="submission" date="2012-12" db="EMBL/GenBank/DDBJ databases">
        <title>Genome assembly of Marinobacter sp. AK21.</title>
        <authorList>
            <person name="Khatri I."/>
            <person name="Kumar R."/>
            <person name="Vaidya B."/>
            <person name="Subramanian S."/>
            <person name="Pinnaka A."/>
        </authorList>
    </citation>
    <scope>NUCLEOTIDE SEQUENCE [LARGE SCALE GENOMIC DNA]</scope>
    <source>
        <strain evidence="3 4">AK21</strain>
    </source>
</reference>
<name>A0A072MZS5_9GAMM</name>
<evidence type="ECO:0000313" key="3">
    <source>
        <dbReference type="EMBL" id="KEF30497.1"/>
    </source>
</evidence>
<evidence type="ECO:0000259" key="2">
    <source>
        <dbReference type="Pfam" id="PF02657"/>
    </source>
</evidence>
<organism evidence="3 4">
    <name type="scientific">Marinobacter nitratireducens</name>
    <dbReference type="NCBI Taxonomy" id="1137280"/>
    <lineage>
        <taxon>Bacteria</taxon>
        <taxon>Pseudomonadati</taxon>
        <taxon>Pseudomonadota</taxon>
        <taxon>Gammaproteobacteria</taxon>
        <taxon>Pseudomonadales</taxon>
        <taxon>Marinobacteraceae</taxon>
        <taxon>Marinobacter</taxon>
    </lineage>
</organism>
<protein>
    <submittedName>
        <fullName evidence="3">Sulfur acceptor protein SufE for iron-sulfur cluster assembly</fullName>
    </submittedName>
</protein>
<dbReference type="Proteomes" id="UP000035057">
    <property type="component" value="Unassembled WGS sequence"/>
</dbReference>
<proteinExistence type="inferred from homology"/>
<gene>
    <name evidence="3" type="ORF">D777_02439</name>
</gene>
<dbReference type="PATRIC" id="fig|1137280.3.peg.2255"/>
<dbReference type="AlphaFoldDB" id="A0A072MZS5"/>
<evidence type="ECO:0000313" key="4">
    <source>
        <dbReference type="Proteomes" id="UP000035057"/>
    </source>
</evidence>
<dbReference type="RefSeq" id="WP_036132193.1">
    <property type="nucleotide sequence ID" value="NZ_ANIE01000007.1"/>
</dbReference>
<dbReference type="EMBL" id="ANIE01000007">
    <property type="protein sequence ID" value="KEF30497.1"/>
    <property type="molecule type" value="Genomic_DNA"/>
</dbReference>
<keyword evidence="4" id="KW-1185">Reference proteome</keyword>
<sequence>MTASEQDFLNNPLGTKTTLEDVLDAFEFLDDWEERYAYIIDLGKQLPSFPDDARTEENYVHGCQSQVWLIHYFDEASGKLYLLIDSDAMIVRGLAAIILVALNGKAPRELLTTDIDELFEQLDLFRHISPTRGNGLRAMVGKIRDIAAAEAA</sequence>
<dbReference type="PANTHER" id="PTHR43597">
    <property type="entry name" value="SULFUR ACCEPTOR PROTEIN CSDE"/>
    <property type="match status" value="1"/>
</dbReference>
<evidence type="ECO:0000256" key="1">
    <source>
        <dbReference type="ARBA" id="ARBA00010282"/>
    </source>
</evidence>
<dbReference type="Gene3D" id="3.90.1010.10">
    <property type="match status" value="1"/>
</dbReference>
<comment type="caution">
    <text evidence="3">The sequence shown here is derived from an EMBL/GenBank/DDBJ whole genome shotgun (WGS) entry which is preliminary data.</text>
</comment>
<comment type="similarity">
    <text evidence="1">Belongs to the SufE family.</text>
</comment>
<feature type="domain" description="Fe-S metabolism associated" evidence="2">
    <location>
        <begin position="24"/>
        <end position="145"/>
    </location>
</feature>
<dbReference type="SUPFAM" id="SSF82649">
    <property type="entry name" value="SufE/NifU"/>
    <property type="match status" value="1"/>
</dbReference>